<keyword evidence="13" id="KW-0472">Membrane</keyword>
<comment type="catalytic activity">
    <reaction evidence="16">
        <text>Preferential cleavage: (Ac)2-L-Lys-D-Ala-|-D-Ala. Also transpeptidation of peptidyl-alanyl moieties that are N-acyl substituents of D-alanine.</text>
        <dbReference type="EC" id="3.4.16.4"/>
    </reaction>
</comment>
<keyword evidence="4" id="KW-0121">Carboxypeptidase</keyword>
<dbReference type="InterPro" id="IPR036950">
    <property type="entry name" value="PBP_transglycosylase"/>
</dbReference>
<dbReference type="EMBL" id="FUKW01000074">
    <property type="protein sequence ID" value="SJN29956.1"/>
    <property type="molecule type" value="Genomic_DNA"/>
</dbReference>
<dbReference type="InterPro" id="IPR001460">
    <property type="entry name" value="PCN-bd_Tpept"/>
</dbReference>
<comment type="similarity">
    <text evidence="1">In the C-terminal section; belongs to the transpeptidase family.</text>
</comment>
<dbReference type="Pfam" id="PF00912">
    <property type="entry name" value="Transgly"/>
    <property type="match status" value="1"/>
</dbReference>
<dbReference type="GO" id="GO:0071555">
    <property type="term" value="P:cell wall organization"/>
    <property type="evidence" value="ECO:0007669"/>
    <property type="project" value="UniProtKB-KW"/>
</dbReference>
<dbReference type="FunFam" id="1.10.3810.10:FF:000001">
    <property type="entry name" value="Penicillin-binding protein 1A"/>
    <property type="match status" value="1"/>
</dbReference>
<keyword evidence="6 20" id="KW-0328">Glycosyltransferase</keyword>
<keyword evidence="12" id="KW-1133">Transmembrane helix</keyword>
<evidence type="ECO:0000313" key="21">
    <source>
        <dbReference type="Proteomes" id="UP000195611"/>
    </source>
</evidence>
<dbReference type="GO" id="GO:0008658">
    <property type="term" value="F:penicillin binding"/>
    <property type="evidence" value="ECO:0007669"/>
    <property type="project" value="InterPro"/>
</dbReference>
<name>A0A1R4JD61_9LACT</name>
<organism evidence="20 21">
    <name type="scientific">Marinilactibacillus psychrotolerans 42ea</name>
    <dbReference type="NCBI Taxonomy" id="1255609"/>
    <lineage>
        <taxon>Bacteria</taxon>
        <taxon>Bacillati</taxon>
        <taxon>Bacillota</taxon>
        <taxon>Bacilli</taxon>
        <taxon>Lactobacillales</taxon>
        <taxon>Carnobacteriaceae</taxon>
        <taxon>Marinilactibacillus</taxon>
    </lineage>
</organism>
<keyword evidence="14" id="KW-0511">Multifunctional enzyme</keyword>
<dbReference type="InterPro" id="IPR023346">
    <property type="entry name" value="Lysozyme-like_dom_sf"/>
</dbReference>
<evidence type="ECO:0000256" key="1">
    <source>
        <dbReference type="ARBA" id="ARBA00007090"/>
    </source>
</evidence>
<keyword evidence="11" id="KW-0573">Peptidoglycan synthesis</keyword>
<evidence type="ECO:0000256" key="13">
    <source>
        <dbReference type="ARBA" id="ARBA00023136"/>
    </source>
</evidence>
<dbReference type="GO" id="GO:0008360">
    <property type="term" value="P:regulation of cell shape"/>
    <property type="evidence" value="ECO:0007669"/>
    <property type="project" value="UniProtKB-KW"/>
</dbReference>
<evidence type="ECO:0000256" key="9">
    <source>
        <dbReference type="ARBA" id="ARBA00022801"/>
    </source>
</evidence>
<proteinExistence type="inferred from homology"/>
<dbReference type="SUPFAM" id="SSF53955">
    <property type="entry name" value="Lysozyme-like"/>
    <property type="match status" value="1"/>
</dbReference>
<accession>A0A1R4JD61</accession>
<evidence type="ECO:0000256" key="8">
    <source>
        <dbReference type="ARBA" id="ARBA00022692"/>
    </source>
</evidence>
<dbReference type="PANTHER" id="PTHR32282:SF32">
    <property type="entry name" value="PENICILLIN-BINDING PROTEIN 2A"/>
    <property type="match status" value="1"/>
</dbReference>
<evidence type="ECO:0000256" key="10">
    <source>
        <dbReference type="ARBA" id="ARBA00022960"/>
    </source>
</evidence>
<dbReference type="PANTHER" id="PTHR32282">
    <property type="entry name" value="BINDING PROTEIN TRANSPEPTIDASE, PUTATIVE-RELATED"/>
    <property type="match status" value="1"/>
</dbReference>
<keyword evidence="7 20" id="KW-0808">Transferase</keyword>
<protein>
    <submittedName>
        <fullName evidence="20">Multimodular transpeptidase-transglycosylase</fullName>
        <ecNumber evidence="20">2.4.1.129</ecNumber>
        <ecNumber evidence="20">3.4.-.-</ecNumber>
    </submittedName>
</protein>
<dbReference type="Gene3D" id="3.40.710.10">
    <property type="entry name" value="DD-peptidase/beta-lactamase superfamily"/>
    <property type="match status" value="1"/>
</dbReference>
<keyword evidence="10" id="KW-0133">Cell shape</keyword>
<keyword evidence="9 20" id="KW-0378">Hydrolase</keyword>
<dbReference type="Gene3D" id="6.20.370.110">
    <property type="match status" value="1"/>
</dbReference>
<dbReference type="InterPro" id="IPR001264">
    <property type="entry name" value="Glyco_trans_51"/>
</dbReference>
<evidence type="ECO:0000259" key="18">
    <source>
        <dbReference type="Pfam" id="PF00905"/>
    </source>
</evidence>
<dbReference type="GO" id="GO:0008955">
    <property type="term" value="F:peptidoglycan glycosyltransferase activity"/>
    <property type="evidence" value="ECO:0007669"/>
    <property type="project" value="UniProtKB-EC"/>
</dbReference>
<dbReference type="AlphaFoldDB" id="A0A1R4JD61"/>
<evidence type="ECO:0000256" key="4">
    <source>
        <dbReference type="ARBA" id="ARBA00022645"/>
    </source>
</evidence>
<dbReference type="GO" id="GO:0006508">
    <property type="term" value="P:proteolysis"/>
    <property type="evidence" value="ECO:0007669"/>
    <property type="project" value="UniProtKB-KW"/>
</dbReference>
<gene>
    <name evidence="20" type="ORF">FM115_04940</name>
</gene>
<keyword evidence="8" id="KW-0812">Transmembrane</keyword>
<evidence type="ECO:0000259" key="19">
    <source>
        <dbReference type="Pfam" id="PF00912"/>
    </source>
</evidence>
<evidence type="ECO:0000313" key="20">
    <source>
        <dbReference type="EMBL" id="SJN29956.1"/>
    </source>
</evidence>
<evidence type="ECO:0000256" key="15">
    <source>
        <dbReference type="ARBA" id="ARBA00023316"/>
    </source>
</evidence>
<dbReference type="EC" id="2.4.1.129" evidence="20"/>
<keyword evidence="5" id="KW-0645">Protease</keyword>
<evidence type="ECO:0000256" key="3">
    <source>
        <dbReference type="ARBA" id="ARBA00022475"/>
    </source>
</evidence>
<dbReference type="GO" id="GO:0030288">
    <property type="term" value="C:outer membrane-bounded periplasmic space"/>
    <property type="evidence" value="ECO:0007669"/>
    <property type="project" value="TreeGrafter"/>
</dbReference>
<reference evidence="20 21" key="1">
    <citation type="submission" date="2017-02" db="EMBL/GenBank/DDBJ databases">
        <authorList>
            <person name="Peterson S.W."/>
        </authorList>
    </citation>
    <scope>NUCLEOTIDE SEQUENCE [LARGE SCALE GENOMIC DNA]</scope>
    <source>
        <strain evidence="20 21">42ea</strain>
    </source>
</reference>
<dbReference type="Pfam" id="PF00905">
    <property type="entry name" value="Transpeptidase"/>
    <property type="match status" value="1"/>
</dbReference>
<evidence type="ECO:0000256" key="2">
    <source>
        <dbReference type="ARBA" id="ARBA00007739"/>
    </source>
</evidence>
<dbReference type="SUPFAM" id="SSF56601">
    <property type="entry name" value="beta-lactamase/transpeptidase-like"/>
    <property type="match status" value="1"/>
</dbReference>
<evidence type="ECO:0000256" key="6">
    <source>
        <dbReference type="ARBA" id="ARBA00022676"/>
    </source>
</evidence>
<dbReference type="Gene3D" id="1.10.3810.10">
    <property type="entry name" value="Biosynthetic peptidoglycan transglycosylase-like"/>
    <property type="match status" value="1"/>
</dbReference>
<sequence length="704" mass="78381">MKMKKIKYFLIKWSNNFWIWLKPILKRFFIKFRRTWKKYHLSKSILLFVMIISLFFSVYLAYLAKTANVDSLRAGLEQTTTIIDNKGEEAGTLYDQKGTFVELENISSDIQKAVTSTEDQRFYGHRGYDLIGIGRAALGFITSGGITGGGSTITQQLAKNAYLSSDQTVMRKLRELFLAIEIEKHYSKEDILEMYLNNSYFGNGVWGVEDASHKYFGKTASEVTLSEAATIAAMLKAPSNYNPIDHYDRAIERRNVVLSLMADTKAISEQEAEATQQTDLAVSDGYIDEDGYRYPYYFDAVINEAVYQYDIPEEDLLNNGYTIYTNLDQAYQKQMDAAYANDYLFPNASDGTLVQSASIAINPKNGGINAVVGGRGEYTFRGYNRATQMKRQPGSVIKPLGVYVPALESGYKIDSLLHDELTSYGETNYQPENLSGTYSGEVPMYEALANSLNAPTVWLLNEIGINKGIKKLKDFGLSVTDKDNHLGAIALGGMDKGVSPLEIASAYATFANDGIYTEPHFISKIVDATGAVVVDNRNPKTKRVMSEKVTEDMNRMLLNVYSSGTAQNNQPSGYQVAGKTGTTQTNSGTGATDQWIVGMTPDIVLTSWMGFDRTTDEHYLQENSSKGVGMVMKSELEHILPYTNQTAFAVEDVEKEGIDTNNGQGILDQVNKGFEETKEVIRKGTNYLLDGADKVIDFFKNSVQ</sequence>
<dbReference type="InterPro" id="IPR012338">
    <property type="entry name" value="Beta-lactam/transpept-like"/>
</dbReference>
<feature type="domain" description="Penicillin-binding protein transpeptidase" evidence="18">
    <location>
        <begin position="359"/>
        <end position="602"/>
    </location>
</feature>
<dbReference type="GO" id="GO:0009252">
    <property type="term" value="P:peptidoglycan biosynthetic process"/>
    <property type="evidence" value="ECO:0007669"/>
    <property type="project" value="UniProtKB-KW"/>
</dbReference>
<comment type="similarity">
    <text evidence="2">In the N-terminal section; belongs to the glycosyltransferase 51 family.</text>
</comment>
<dbReference type="EC" id="3.4.-.-" evidence="20"/>
<keyword evidence="3" id="KW-1003">Cell membrane</keyword>
<evidence type="ECO:0000256" key="11">
    <source>
        <dbReference type="ARBA" id="ARBA00022984"/>
    </source>
</evidence>
<dbReference type="GO" id="GO:0009002">
    <property type="term" value="F:serine-type D-Ala-D-Ala carboxypeptidase activity"/>
    <property type="evidence" value="ECO:0007669"/>
    <property type="project" value="UniProtKB-EC"/>
</dbReference>
<dbReference type="InterPro" id="IPR050396">
    <property type="entry name" value="Glycosyltr_51/Transpeptidase"/>
</dbReference>
<evidence type="ECO:0000256" key="5">
    <source>
        <dbReference type="ARBA" id="ARBA00022670"/>
    </source>
</evidence>
<comment type="catalytic activity">
    <reaction evidence="17">
        <text>[GlcNAc-(1-&gt;4)-Mur2Ac(oyl-L-Ala-gamma-D-Glu-L-Lys-D-Ala-D-Ala)](n)-di-trans,octa-cis-undecaprenyl diphosphate + beta-D-GlcNAc-(1-&gt;4)-Mur2Ac(oyl-L-Ala-gamma-D-Glu-L-Lys-D-Ala-D-Ala)-di-trans,octa-cis-undecaprenyl diphosphate = [GlcNAc-(1-&gt;4)-Mur2Ac(oyl-L-Ala-gamma-D-Glu-L-Lys-D-Ala-D-Ala)](n+1)-di-trans,octa-cis-undecaprenyl diphosphate + di-trans,octa-cis-undecaprenyl diphosphate + H(+)</text>
        <dbReference type="Rhea" id="RHEA:23708"/>
        <dbReference type="Rhea" id="RHEA-COMP:9602"/>
        <dbReference type="Rhea" id="RHEA-COMP:9603"/>
        <dbReference type="ChEBI" id="CHEBI:15378"/>
        <dbReference type="ChEBI" id="CHEBI:58405"/>
        <dbReference type="ChEBI" id="CHEBI:60033"/>
        <dbReference type="ChEBI" id="CHEBI:78435"/>
        <dbReference type="EC" id="2.4.99.28"/>
    </reaction>
</comment>
<feature type="domain" description="Glycosyl transferase family 51" evidence="19">
    <location>
        <begin position="89"/>
        <end position="261"/>
    </location>
</feature>
<evidence type="ECO:0000256" key="14">
    <source>
        <dbReference type="ARBA" id="ARBA00023268"/>
    </source>
</evidence>
<keyword evidence="15" id="KW-0961">Cell wall biogenesis/degradation</keyword>
<evidence type="ECO:0000256" key="7">
    <source>
        <dbReference type="ARBA" id="ARBA00022679"/>
    </source>
</evidence>
<evidence type="ECO:0000256" key="16">
    <source>
        <dbReference type="ARBA" id="ARBA00034000"/>
    </source>
</evidence>
<dbReference type="Proteomes" id="UP000195611">
    <property type="component" value="Unassembled WGS sequence"/>
</dbReference>
<dbReference type="NCBIfam" id="TIGR02074">
    <property type="entry name" value="PBP_1a_fam"/>
    <property type="match status" value="1"/>
</dbReference>
<evidence type="ECO:0000256" key="12">
    <source>
        <dbReference type="ARBA" id="ARBA00022989"/>
    </source>
</evidence>
<evidence type="ECO:0000256" key="17">
    <source>
        <dbReference type="ARBA" id="ARBA00049902"/>
    </source>
</evidence>